<dbReference type="RefSeq" id="WP_278637955.1">
    <property type="nucleotide sequence ID" value="NZ_JAGZZP010000010.1"/>
</dbReference>
<proteinExistence type="predicted"/>
<dbReference type="AlphaFoldDB" id="A0A943SNI4"/>
<sequence length="49" mass="5576">MFFITFITALIIDVTTSIAVIMSEVGKVILPMVFSGFKSMLTFVFKKRR</sequence>
<keyword evidence="1" id="KW-1133">Transmembrane helix</keyword>
<keyword evidence="1" id="KW-0472">Membrane</keyword>
<dbReference type="Proteomes" id="UP000748991">
    <property type="component" value="Unassembled WGS sequence"/>
</dbReference>
<evidence type="ECO:0000256" key="1">
    <source>
        <dbReference type="SAM" id="Phobius"/>
    </source>
</evidence>
<reference evidence="2" key="1">
    <citation type="submission" date="2021-02" db="EMBL/GenBank/DDBJ databases">
        <title>Infant gut strain persistence is associated with maternal origin, phylogeny, and functional potential including surface adhesion and iron acquisition.</title>
        <authorList>
            <person name="Lou Y.C."/>
        </authorList>
    </citation>
    <scope>NUCLEOTIDE SEQUENCE</scope>
    <source>
        <strain evidence="2">L3_060_052G1_dasL3_060_052G1_concoct_1</strain>
    </source>
</reference>
<accession>A0A943SNI4</accession>
<comment type="caution">
    <text evidence="2">The sequence shown here is derived from an EMBL/GenBank/DDBJ whole genome shotgun (WGS) entry which is preliminary data.</text>
</comment>
<dbReference type="EMBL" id="JAGZZP010000010">
    <property type="protein sequence ID" value="MBS6535378.1"/>
    <property type="molecule type" value="Genomic_DNA"/>
</dbReference>
<evidence type="ECO:0000313" key="2">
    <source>
        <dbReference type="EMBL" id="MBS6535378.1"/>
    </source>
</evidence>
<feature type="transmembrane region" description="Helical" evidence="1">
    <location>
        <begin position="29"/>
        <end position="45"/>
    </location>
</feature>
<evidence type="ECO:0000313" key="3">
    <source>
        <dbReference type="Proteomes" id="UP000748991"/>
    </source>
</evidence>
<keyword evidence="1" id="KW-0812">Transmembrane</keyword>
<gene>
    <name evidence="2" type="ORF">KH327_06060</name>
</gene>
<name>A0A943SNI4_9FIRM</name>
<organism evidence="2 3">
    <name type="scientific">Peptoniphilus harei</name>
    <dbReference type="NCBI Taxonomy" id="54005"/>
    <lineage>
        <taxon>Bacteria</taxon>
        <taxon>Bacillati</taxon>
        <taxon>Bacillota</taxon>
        <taxon>Tissierellia</taxon>
        <taxon>Tissierellales</taxon>
        <taxon>Peptoniphilaceae</taxon>
        <taxon>Peptoniphilus</taxon>
    </lineage>
</organism>
<protein>
    <submittedName>
        <fullName evidence="2">Uncharacterized protein</fullName>
    </submittedName>
</protein>